<dbReference type="PANTHER" id="PTHR15830">
    <property type="entry name" value="TELOMERE LENGTH REGULATION PROTEIN TEL2 FAMILY MEMBER"/>
    <property type="match status" value="1"/>
</dbReference>
<dbReference type="AlphaFoldDB" id="A0A3L6SNF9"/>
<dbReference type="PANTHER" id="PTHR15830:SF10">
    <property type="entry name" value="TELOMERE LENGTH REGULATION PROTEIN TEL2 HOMOLOG"/>
    <property type="match status" value="1"/>
</dbReference>
<proteinExistence type="inferred from homology"/>
<keyword evidence="8" id="KW-1185">Reference proteome</keyword>
<evidence type="ECO:0000256" key="3">
    <source>
        <dbReference type="ARBA" id="ARBA00022490"/>
    </source>
</evidence>
<reference evidence="8" key="1">
    <citation type="journal article" date="2019" name="Nat. Commun.">
        <title>The genome of broomcorn millet.</title>
        <authorList>
            <person name="Zou C."/>
            <person name="Miki D."/>
            <person name="Li D."/>
            <person name="Tang Q."/>
            <person name="Xiao L."/>
            <person name="Rajput S."/>
            <person name="Deng P."/>
            <person name="Jia W."/>
            <person name="Huang R."/>
            <person name="Zhang M."/>
            <person name="Sun Y."/>
            <person name="Hu J."/>
            <person name="Fu X."/>
            <person name="Schnable P.S."/>
            <person name="Li F."/>
            <person name="Zhang H."/>
            <person name="Feng B."/>
            <person name="Zhu X."/>
            <person name="Liu R."/>
            <person name="Schnable J.C."/>
            <person name="Zhu J.-K."/>
            <person name="Zhang H."/>
        </authorList>
    </citation>
    <scope>NUCLEOTIDE SEQUENCE [LARGE SCALE GENOMIC DNA]</scope>
</reference>
<dbReference type="OrthoDB" id="10258062at2759"/>
<dbReference type="STRING" id="4540.A0A3L6SNF9"/>
<dbReference type="GO" id="GO:0051879">
    <property type="term" value="F:Hsp90 protein binding"/>
    <property type="evidence" value="ECO:0007669"/>
    <property type="project" value="TreeGrafter"/>
</dbReference>
<dbReference type="EMBL" id="PQIB02000004">
    <property type="protein sequence ID" value="RLN23087.1"/>
    <property type="molecule type" value="Genomic_DNA"/>
</dbReference>
<dbReference type="InterPro" id="IPR057348">
    <property type="entry name" value="TELO2_ARM"/>
</dbReference>
<evidence type="ECO:0000313" key="7">
    <source>
        <dbReference type="EMBL" id="RLN23087.1"/>
    </source>
</evidence>
<comment type="caution">
    <text evidence="7">The sequence shown here is derived from an EMBL/GenBank/DDBJ whole genome shotgun (WGS) entry which is preliminary data.</text>
</comment>
<gene>
    <name evidence="7" type="ORF">C2845_PM07G05670</name>
</gene>
<dbReference type="Pfam" id="PF10193">
    <property type="entry name" value="Telomere_reg-2"/>
    <property type="match status" value="1"/>
</dbReference>
<evidence type="ECO:0000256" key="4">
    <source>
        <dbReference type="SAM" id="MobiDB-lite"/>
    </source>
</evidence>
<feature type="domain" description="TELO2 ARM repeat" evidence="6">
    <location>
        <begin position="284"/>
        <end position="422"/>
    </location>
</feature>
<feature type="region of interest" description="Disordered" evidence="4">
    <location>
        <begin position="477"/>
        <end position="509"/>
    </location>
</feature>
<dbReference type="Gene3D" id="1.25.40.720">
    <property type="entry name" value="Telomere length regulation protein 2, C-terminal domain"/>
    <property type="match status" value="1"/>
</dbReference>
<evidence type="ECO:0000259" key="5">
    <source>
        <dbReference type="Pfam" id="PF10193"/>
    </source>
</evidence>
<feature type="domain" description="Telomere length regulation protein conserved" evidence="5">
    <location>
        <begin position="513"/>
        <end position="624"/>
    </location>
</feature>
<evidence type="ECO:0000259" key="6">
    <source>
        <dbReference type="Pfam" id="PF25320"/>
    </source>
</evidence>
<sequence>MASTRSSSALSPAGGDGETGLEALALAKVAEAADAIAAAASAGEVVRAIHAVAALLFPVDSAAVAGTVEEPFRTQIIEAVNLSNDERESWRCAFYHGPAFPTMSKILLGNIAVKWLWKVHAPARNEIYDPFFVKGSPTEVIQALVPALSEKEDSKEDHWAFCLNLERLLILCLLDNKGVSQMLVEFTCCNKHGNGVLNPDKTMFISRVAQLLASVPDKARLGASAALASTSFFKDVVSQLLAGAEAATVQLAADKNATEHCALSSVFLFVGEVLSRVSRRGSTGILVAELIPRIRNHLHRCVPSDHKDISPEMIQHVPQSQFWFNVVEAMRDQHSIERLTEELLRQLASQHISDEEAYWILWTLFNQSFKRLIVMRSMFVDKFLLWKTFPLCCLRWILQYAVFECPSNSATETLMQRTPDFFESENKPKSRENKRNAGEKRAKAIKPDVPDIRAKIVEIKSVDRDEMSDTVMNGQFEEEECDEDSMNIDASSDSSLEPYDLSDDDTDLQKNSHLSDLAAALRKPDDPDGVENALNSAEKLVRASPDELCHNSGDLVRALVHVCCSDLAMEGEEDSAEEKRQKALIALLVTCPFESLDVLTKLLYSSSVDISQRILIIDVMTEAAQELAETKILKTEQRHGNLITDNSPSWLVPSNREPSGAGPWREVSEPGMLLSWSHRYEREVPSRSGQDMTKGHTVSTCSIGTFVVLGKLIYMLGVCMKCVAMHPEASALAPALLDMIRSRDVSQHAEAYVRRSVLFAASCILISLHPSYVASSLIEGNQDISTGLEWIRTLALQAAEADPDTECTSMAMTCLRLHSEMALQTSRALESADHSKTGRGLPTKLDSIITPFGNVMK</sequence>
<accession>A0A3L6SNF9</accession>
<evidence type="ECO:0000256" key="1">
    <source>
        <dbReference type="ARBA" id="ARBA00004496"/>
    </source>
</evidence>
<dbReference type="InterPro" id="IPR019337">
    <property type="entry name" value="Telomere_length_regulation_dom"/>
</dbReference>
<comment type="subcellular location">
    <subcellularLocation>
        <location evidence="1">Cytoplasm</location>
    </subcellularLocation>
</comment>
<dbReference type="InterPro" id="IPR051970">
    <property type="entry name" value="TEL2_Regulation"/>
</dbReference>
<evidence type="ECO:0000256" key="2">
    <source>
        <dbReference type="ARBA" id="ARBA00006133"/>
    </source>
</evidence>
<protein>
    <submittedName>
        <fullName evidence="7">Uncharacterized protein</fullName>
    </submittedName>
</protein>
<feature type="compositionally biased region" description="Basic and acidic residues" evidence="4">
    <location>
        <begin position="424"/>
        <end position="443"/>
    </location>
</feature>
<dbReference type="GO" id="GO:0005829">
    <property type="term" value="C:cytosol"/>
    <property type="evidence" value="ECO:0007669"/>
    <property type="project" value="TreeGrafter"/>
</dbReference>
<feature type="compositionally biased region" description="Acidic residues" evidence="4">
    <location>
        <begin position="477"/>
        <end position="486"/>
    </location>
</feature>
<feature type="region of interest" description="Disordered" evidence="4">
    <location>
        <begin position="645"/>
        <end position="664"/>
    </location>
</feature>
<dbReference type="Pfam" id="PF25320">
    <property type="entry name" value="TELO2_ARM"/>
    <property type="match status" value="1"/>
</dbReference>
<name>A0A3L6SNF9_PANMI</name>
<organism evidence="7 8">
    <name type="scientific">Panicum miliaceum</name>
    <name type="common">Proso millet</name>
    <name type="synonym">Broomcorn millet</name>
    <dbReference type="NCBI Taxonomy" id="4540"/>
    <lineage>
        <taxon>Eukaryota</taxon>
        <taxon>Viridiplantae</taxon>
        <taxon>Streptophyta</taxon>
        <taxon>Embryophyta</taxon>
        <taxon>Tracheophyta</taxon>
        <taxon>Spermatophyta</taxon>
        <taxon>Magnoliopsida</taxon>
        <taxon>Liliopsida</taxon>
        <taxon>Poales</taxon>
        <taxon>Poaceae</taxon>
        <taxon>PACMAD clade</taxon>
        <taxon>Panicoideae</taxon>
        <taxon>Panicodae</taxon>
        <taxon>Paniceae</taxon>
        <taxon>Panicinae</taxon>
        <taxon>Panicum</taxon>
        <taxon>Panicum sect. Panicum</taxon>
    </lineage>
</organism>
<feature type="region of interest" description="Disordered" evidence="4">
    <location>
        <begin position="419"/>
        <end position="443"/>
    </location>
</feature>
<evidence type="ECO:0000313" key="8">
    <source>
        <dbReference type="Proteomes" id="UP000275267"/>
    </source>
</evidence>
<keyword evidence="3" id="KW-0963">Cytoplasm</keyword>
<dbReference type="FunFam" id="1.25.40.720:FF:000002">
    <property type="entry name" value="Embryo defective 2423"/>
    <property type="match status" value="1"/>
</dbReference>
<dbReference type="GO" id="GO:0042162">
    <property type="term" value="F:telomeric DNA binding"/>
    <property type="evidence" value="ECO:0007669"/>
    <property type="project" value="TreeGrafter"/>
</dbReference>
<comment type="similarity">
    <text evidence="2">Belongs to the TEL2 family.</text>
</comment>
<dbReference type="InterPro" id="IPR038528">
    <property type="entry name" value="TEL2_C_sf"/>
</dbReference>
<dbReference type="GO" id="GO:0051083">
    <property type="term" value="P:'de novo' cotranslational protein folding"/>
    <property type="evidence" value="ECO:0007669"/>
    <property type="project" value="TreeGrafter"/>
</dbReference>
<dbReference type="Proteomes" id="UP000275267">
    <property type="component" value="Unassembled WGS sequence"/>
</dbReference>